<evidence type="ECO:0000259" key="11">
    <source>
        <dbReference type="Pfam" id="PF00324"/>
    </source>
</evidence>
<sequence>MALDLQGPVTCKWGMDRCGFKSPIRDPGTGECWASAPDNCATDVAAAVEAAHEAFRCYRRTTPRARSQWLLKWGTLIEKHKDDLATIVTFETGKPLPESLAEVDYALSSTHWFAGEADRIQGTAFDAAIPGKKVLTIKQPIGVVAALVPWNFPISMVVRKAGAALAAGCTMVIKPSPEAPLSALALAFLALEAGIPKGVLNVLTTSLENTPGLSEALCRHPLVKKVTFTGSTRIGKLVARLCSEGLKKVTLELGGNCPFIIFDDANLTEAANALMGLKWRNAGQACVTANRVYVHSAVYDEFASLITERTSRLVQGHGSLATSTIGPVTTPQALERTKQLVEDAKAKGAKILLGGEQLKDTSGFFFQPTVIAEATKSMRFADEECFGPILSLFKFETEAQVIQAANDTSVGLASYVFTKDMDRSWRLMDALEAGMIGVNTNSIAGAEVPFGGIKESGYGKEAGKDVAVEEYLVTKAISFTSDTMAVDSNSKKLNMAENKETGDVDNGEVVIHNDDQIIDDGVRRALKSRHLQMIALGGVIGPGTFYATGFALQYSGPAGSLIGYIIVGLDVFFVTQSLGEMATLFPTTGSFNEFAGRFVDPALSFALGWNYWYMWGTILANEYNGAALVLSFWTDKLPNYAWILICWVFFMGTSLLGVLVYGEMEFWLATFKFIVTIILYLVAILINTGAIGGDYIGFRYWDDPGAFANGINGFGKVLVLAAVMYSGTEAVAITGGESRNPKRDIPKALKQTFWRILIVYVGMIFFTGLIVPYNSEGLLNATSKSASSPFTVALNQAGWAGAGNLINAIIIITLLSSINSAIYIASRTIYAQAKAGRAPRFLSKATSNGVPVNAIVFTNLFGLISLLNISENAGNVFSYLLSISGSAAFIAWAFIGLTHVRFRAAVKAQGMPLSSLPFKALGYPYVPWTLFGANIFLVIISGYTTLLTPFDLKGFIFAYLVIPIFIALYVGWKLWHKTKWVNPAEADITSGRREWLGGTDEETAPRGIFGKVKNVLVG</sequence>
<dbReference type="PANTHER" id="PTHR43353">
    <property type="entry name" value="SUCCINATE-SEMIALDEHYDE DEHYDROGENASE, MITOCHONDRIAL"/>
    <property type="match status" value="1"/>
</dbReference>
<evidence type="ECO:0000256" key="8">
    <source>
        <dbReference type="ARBA" id="ARBA00023136"/>
    </source>
</evidence>
<evidence type="ECO:0000256" key="2">
    <source>
        <dbReference type="ARBA" id="ARBA00005176"/>
    </source>
</evidence>
<evidence type="ECO:0000256" key="6">
    <source>
        <dbReference type="ARBA" id="ARBA00022989"/>
    </source>
</evidence>
<feature type="transmembrane region" description="Helical" evidence="9">
    <location>
        <begin position="876"/>
        <end position="900"/>
    </location>
</feature>
<dbReference type="InterPro" id="IPR016161">
    <property type="entry name" value="Ald_DH/histidinol_DH"/>
</dbReference>
<dbReference type="GO" id="GO:0006865">
    <property type="term" value="P:amino acid transport"/>
    <property type="evidence" value="ECO:0007669"/>
    <property type="project" value="InterPro"/>
</dbReference>
<dbReference type="STRING" id="2010991.A0A3M2S7K1"/>
<feature type="transmembrane region" description="Helical" evidence="9">
    <location>
        <begin position="533"/>
        <end position="555"/>
    </location>
</feature>
<evidence type="ECO:0000313" key="13">
    <source>
        <dbReference type="Proteomes" id="UP000277212"/>
    </source>
</evidence>
<dbReference type="PROSITE" id="PS00218">
    <property type="entry name" value="AMINO_ACID_PERMEASE_1"/>
    <property type="match status" value="1"/>
</dbReference>
<evidence type="ECO:0000259" key="10">
    <source>
        <dbReference type="Pfam" id="PF00171"/>
    </source>
</evidence>
<evidence type="ECO:0008006" key="14">
    <source>
        <dbReference type="Google" id="ProtNLM"/>
    </source>
</evidence>
<feature type="transmembrane region" description="Helical" evidence="9">
    <location>
        <begin position="805"/>
        <end position="830"/>
    </location>
</feature>
<evidence type="ECO:0000256" key="9">
    <source>
        <dbReference type="SAM" id="Phobius"/>
    </source>
</evidence>
<dbReference type="Gene3D" id="1.20.1740.10">
    <property type="entry name" value="Amino acid/polyamine transporter I"/>
    <property type="match status" value="1"/>
</dbReference>
<feature type="domain" description="Amino acid permease/ SLC12A" evidence="11">
    <location>
        <begin position="530"/>
        <end position="979"/>
    </location>
</feature>
<comment type="subcellular location">
    <subcellularLocation>
        <location evidence="1">Membrane</location>
        <topology evidence="1">Multi-pass membrane protein</topology>
    </subcellularLocation>
</comment>
<evidence type="ECO:0000256" key="4">
    <source>
        <dbReference type="ARBA" id="ARBA00022448"/>
    </source>
</evidence>
<keyword evidence="7" id="KW-0560">Oxidoreductase</keyword>
<dbReference type="Pfam" id="PF00171">
    <property type="entry name" value="Aldedh"/>
    <property type="match status" value="1"/>
</dbReference>
<dbReference type="GO" id="GO:0004777">
    <property type="term" value="F:succinate-semialdehyde dehydrogenase (NAD+) activity"/>
    <property type="evidence" value="ECO:0007669"/>
    <property type="project" value="TreeGrafter"/>
</dbReference>
<gene>
    <name evidence="12" type="ORF">CDV36_007216</name>
</gene>
<dbReference type="GO" id="GO:0009450">
    <property type="term" value="P:gamma-aminobutyric acid catabolic process"/>
    <property type="evidence" value="ECO:0007669"/>
    <property type="project" value="TreeGrafter"/>
</dbReference>
<dbReference type="PANTHER" id="PTHR43353:SF7">
    <property type="entry name" value="SUCCINATE SEMIALDEHYDE DEHYDROGENASE (EUROFUNG)"/>
    <property type="match status" value="1"/>
</dbReference>
<evidence type="ECO:0000256" key="1">
    <source>
        <dbReference type="ARBA" id="ARBA00004141"/>
    </source>
</evidence>
<comment type="pathway">
    <text evidence="2">Amino-acid degradation; 4-aminobutanoate degradation.</text>
</comment>
<dbReference type="GO" id="GO:0055085">
    <property type="term" value="P:transmembrane transport"/>
    <property type="evidence" value="ECO:0007669"/>
    <property type="project" value="InterPro"/>
</dbReference>
<dbReference type="InterPro" id="IPR004840">
    <property type="entry name" value="Amino_acid_permease_CS"/>
</dbReference>
<name>A0A3M2S7K1_9HYPO</name>
<comment type="similarity">
    <text evidence="3">Belongs to the aldehyde dehydrogenase family.</text>
</comment>
<keyword evidence="6 9" id="KW-1133">Transmembrane helix</keyword>
<feature type="transmembrane region" description="Helical" evidence="9">
    <location>
        <begin position="640"/>
        <end position="661"/>
    </location>
</feature>
<feature type="transmembrane region" description="Helical" evidence="9">
    <location>
        <begin position="713"/>
        <end position="732"/>
    </location>
</feature>
<dbReference type="InterPro" id="IPR015590">
    <property type="entry name" value="Aldehyde_DH_dom"/>
</dbReference>
<dbReference type="Proteomes" id="UP000277212">
    <property type="component" value="Unassembled WGS sequence"/>
</dbReference>
<feature type="transmembrane region" description="Helical" evidence="9">
    <location>
        <begin position="955"/>
        <end position="972"/>
    </location>
</feature>
<organism evidence="12 13">
    <name type="scientific">Fusarium kuroshium</name>
    <dbReference type="NCBI Taxonomy" id="2010991"/>
    <lineage>
        <taxon>Eukaryota</taxon>
        <taxon>Fungi</taxon>
        <taxon>Dikarya</taxon>
        <taxon>Ascomycota</taxon>
        <taxon>Pezizomycotina</taxon>
        <taxon>Sordariomycetes</taxon>
        <taxon>Hypocreomycetidae</taxon>
        <taxon>Hypocreales</taxon>
        <taxon>Nectriaceae</taxon>
        <taxon>Fusarium</taxon>
        <taxon>Fusarium solani species complex</taxon>
    </lineage>
</organism>
<reference evidence="12 13" key="1">
    <citation type="submission" date="2017-06" db="EMBL/GenBank/DDBJ databases">
        <title>Comparative genomic analysis of Ambrosia Fusariam Clade fungi.</title>
        <authorList>
            <person name="Stajich J.E."/>
            <person name="Carrillo J."/>
            <person name="Kijimoto T."/>
            <person name="Eskalen A."/>
            <person name="O'Donnell K."/>
            <person name="Kasson M."/>
        </authorList>
    </citation>
    <scope>NUCLEOTIDE SEQUENCE [LARGE SCALE GENOMIC DNA]</scope>
    <source>
        <strain evidence="12">UCR3666</strain>
    </source>
</reference>
<dbReference type="InterPro" id="IPR004841">
    <property type="entry name" value="AA-permease/SLC12A_dom"/>
</dbReference>
<dbReference type="Gene3D" id="3.40.309.10">
    <property type="entry name" value="Aldehyde Dehydrogenase, Chain A, domain 2"/>
    <property type="match status" value="1"/>
</dbReference>
<dbReference type="InterPro" id="IPR016163">
    <property type="entry name" value="Ald_DH_C"/>
</dbReference>
<dbReference type="GO" id="GO:0016020">
    <property type="term" value="C:membrane"/>
    <property type="evidence" value="ECO:0007669"/>
    <property type="project" value="UniProtKB-SubCell"/>
</dbReference>
<dbReference type="EMBL" id="NKUJ01000116">
    <property type="protein sequence ID" value="RMJ13105.1"/>
    <property type="molecule type" value="Genomic_DNA"/>
</dbReference>
<dbReference type="FunFam" id="1.20.1740.10:FF:000001">
    <property type="entry name" value="Amino acid permease"/>
    <property type="match status" value="1"/>
</dbReference>
<proteinExistence type="inferred from homology"/>
<dbReference type="Pfam" id="PF00324">
    <property type="entry name" value="AA_permease"/>
    <property type="match status" value="1"/>
</dbReference>
<feature type="transmembrane region" description="Helical" evidence="9">
    <location>
        <begin position="921"/>
        <end position="943"/>
    </location>
</feature>
<keyword evidence="5 9" id="KW-0812">Transmembrane</keyword>
<keyword evidence="8 9" id="KW-0472">Membrane</keyword>
<comment type="caution">
    <text evidence="12">The sequence shown here is derived from an EMBL/GenBank/DDBJ whole genome shotgun (WGS) entry which is preliminary data.</text>
</comment>
<feature type="domain" description="Aldehyde dehydrogenase" evidence="10">
    <location>
        <begin position="23"/>
        <end position="477"/>
    </location>
</feature>
<evidence type="ECO:0000256" key="7">
    <source>
        <dbReference type="ARBA" id="ARBA00023002"/>
    </source>
</evidence>
<evidence type="ECO:0000313" key="12">
    <source>
        <dbReference type="EMBL" id="RMJ13105.1"/>
    </source>
</evidence>
<dbReference type="GO" id="GO:0005737">
    <property type="term" value="C:cytoplasm"/>
    <property type="evidence" value="ECO:0007669"/>
    <property type="project" value="TreeGrafter"/>
</dbReference>
<evidence type="ECO:0000256" key="5">
    <source>
        <dbReference type="ARBA" id="ARBA00022692"/>
    </source>
</evidence>
<dbReference type="AlphaFoldDB" id="A0A3M2S7K1"/>
<accession>A0A3M2S7K1</accession>
<dbReference type="InterPro" id="IPR050740">
    <property type="entry name" value="Aldehyde_DH_Superfamily"/>
</dbReference>
<dbReference type="SUPFAM" id="SSF53720">
    <property type="entry name" value="ALDH-like"/>
    <property type="match status" value="1"/>
</dbReference>
<keyword evidence="13" id="KW-1185">Reference proteome</keyword>
<keyword evidence="4" id="KW-0813">Transport</keyword>
<feature type="transmembrane region" description="Helical" evidence="9">
    <location>
        <begin position="561"/>
        <end position="586"/>
    </location>
</feature>
<feature type="transmembrane region" description="Helical" evidence="9">
    <location>
        <begin position="850"/>
        <end position="870"/>
    </location>
</feature>
<dbReference type="CDD" id="cd07103">
    <property type="entry name" value="ALDH_F5_SSADH_GabD"/>
    <property type="match status" value="1"/>
</dbReference>
<protein>
    <recommendedName>
        <fullName evidence="14">Amino acid permease/ SLC12A domain-containing protein</fullName>
    </recommendedName>
</protein>
<dbReference type="InterPro" id="IPR016162">
    <property type="entry name" value="Ald_DH_N"/>
</dbReference>
<dbReference type="FunFam" id="3.40.605.10:FF:000007">
    <property type="entry name" value="NAD/NADP-dependent betaine aldehyde dehydrogenase"/>
    <property type="match status" value="1"/>
</dbReference>
<feature type="transmembrane region" description="Helical" evidence="9">
    <location>
        <begin position="753"/>
        <end position="773"/>
    </location>
</feature>
<dbReference type="Gene3D" id="3.40.605.10">
    <property type="entry name" value="Aldehyde Dehydrogenase, Chain A, domain 1"/>
    <property type="match status" value="1"/>
</dbReference>
<dbReference type="OrthoDB" id="3900342at2759"/>
<feature type="transmembrane region" description="Helical" evidence="9">
    <location>
        <begin position="673"/>
        <end position="693"/>
    </location>
</feature>
<evidence type="ECO:0000256" key="3">
    <source>
        <dbReference type="ARBA" id="ARBA00009986"/>
    </source>
</evidence>
<dbReference type="FunFam" id="3.40.309.10:FF:000004">
    <property type="entry name" value="Succinate-semialdehyde dehydrogenase I"/>
    <property type="match status" value="1"/>
</dbReference>